<dbReference type="GO" id="GO:0005886">
    <property type="term" value="C:plasma membrane"/>
    <property type="evidence" value="ECO:0007669"/>
    <property type="project" value="TreeGrafter"/>
</dbReference>
<proteinExistence type="inferred from homology"/>
<gene>
    <name evidence="4" type="ORF">BTJ39_03570</name>
</gene>
<protein>
    <submittedName>
        <fullName evidence="4">EscU/YscU/HrcU family type III secretion system export apparatus switch protein</fullName>
    </submittedName>
</protein>
<dbReference type="PANTHER" id="PTHR30531">
    <property type="entry name" value="FLAGELLAR BIOSYNTHETIC PROTEIN FLHB"/>
    <property type="match status" value="1"/>
</dbReference>
<dbReference type="EMBL" id="MRUL01000002">
    <property type="protein sequence ID" value="OON41060.1"/>
    <property type="molecule type" value="Genomic_DNA"/>
</dbReference>
<dbReference type="GO" id="GO:0009306">
    <property type="term" value="P:protein secretion"/>
    <property type="evidence" value="ECO:0007669"/>
    <property type="project" value="InterPro"/>
</dbReference>
<evidence type="ECO:0000313" key="5">
    <source>
        <dbReference type="Proteomes" id="UP000190667"/>
    </source>
</evidence>
<dbReference type="Proteomes" id="UP000190667">
    <property type="component" value="Unassembled WGS sequence"/>
</dbReference>
<feature type="transmembrane region" description="Helical" evidence="3">
    <location>
        <begin position="28"/>
        <end position="45"/>
    </location>
</feature>
<feature type="transmembrane region" description="Helical" evidence="3">
    <location>
        <begin position="137"/>
        <end position="156"/>
    </location>
</feature>
<keyword evidence="5" id="KW-1185">Reference proteome</keyword>
<reference evidence="4 5" key="1">
    <citation type="submission" date="2016-12" db="EMBL/GenBank/DDBJ databases">
        <title>Izhakiella australiana sp. nov. of genus Izhakiella isolated from Australian desert.</title>
        <authorList>
            <person name="Ji M."/>
        </authorList>
    </citation>
    <scope>NUCLEOTIDE SEQUENCE [LARGE SCALE GENOMIC DNA]</scope>
    <source>
        <strain evidence="4 5">D4N98</strain>
    </source>
</reference>
<feature type="compositionally biased region" description="Basic and acidic residues" evidence="2">
    <location>
        <begin position="356"/>
        <end position="381"/>
    </location>
</feature>
<dbReference type="SUPFAM" id="SSF160544">
    <property type="entry name" value="EscU C-terminal domain-like"/>
    <property type="match status" value="1"/>
</dbReference>
<keyword evidence="3" id="KW-1133">Transmembrane helix</keyword>
<comment type="similarity">
    <text evidence="1">Belongs to the type III secretion exporter family.</text>
</comment>
<evidence type="ECO:0000256" key="2">
    <source>
        <dbReference type="SAM" id="MobiDB-lite"/>
    </source>
</evidence>
<dbReference type="Gene3D" id="3.40.1690.10">
    <property type="entry name" value="secretion proteins EscU"/>
    <property type="match status" value="1"/>
</dbReference>
<dbReference type="InterPro" id="IPR006135">
    <property type="entry name" value="T3SS_substrate_exporter"/>
</dbReference>
<dbReference type="Pfam" id="PF01312">
    <property type="entry name" value="Bac_export_2"/>
    <property type="match status" value="1"/>
</dbReference>
<comment type="caution">
    <text evidence="4">The sequence shown here is derived from an EMBL/GenBank/DDBJ whole genome shotgun (WGS) entry which is preliminary data.</text>
</comment>
<dbReference type="PRINTS" id="PR00950">
    <property type="entry name" value="TYPE3IMSPROT"/>
</dbReference>
<dbReference type="STRING" id="1926881.BTJ39_03570"/>
<dbReference type="PANTHER" id="PTHR30531:SF14">
    <property type="entry name" value="SURFACE PRESENTATION OF ANTIGENS PROTEIN SPAS"/>
    <property type="match status" value="1"/>
</dbReference>
<keyword evidence="3" id="KW-0812">Transmembrane</keyword>
<dbReference type="AlphaFoldDB" id="A0A1S8YPR4"/>
<evidence type="ECO:0000256" key="1">
    <source>
        <dbReference type="ARBA" id="ARBA00010690"/>
    </source>
</evidence>
<feature type="compositionally biased region" description="Acidic residues" evidence="2">
    <location>
        <begin position="345"/>
        <end position="355"/>
    </location>
</feature>
<dbReference type="NCBIfam" id="NF006017">
    <property type="entry name" value="PRK08156.1"/>
    <property type="match status" value="1"/>
</dbReference>
<organism evidence="4 5">
    <name type="scientific">Izhakiella australiensis</name>
    <dbReference type="NCBI Taxonomy" id="1926881"/>
    <lineage>
        <taxon>Bacteria</taxon>
        <taxon>Pseudomonadati</taxon>
        <taxon>Pseudomonadota</taxon>
        <taxon>Gammaproteobacteria</taxon>
        <taxon>Enterobacterales</taxon>
        <taxon>Erwiniaceae</taxon>
        <taxon>Izhakiella</taxon>
    </lineage>
</organism>
<feature type="region of interest" description="Disordered" evidence="2">
    <location>
        <begin position="344"/>
        <end position="381"/>
    </location>
</feature>
<evidence type="ECO:0000313" key="4">
    <source>
        <dbReference type="EMBL" id="OON41060.1"/>
    </source>
</evidence>
<accession>A0A1S8YPR4</accession>
<dbReference type="InterPro" id="IPR029025">
    <property type="entry name" value="T3SS_substrate_exporter_C"/>
</dbReference>
<dbReference type="RefSeq" id="WP_078001303.1">
    <property type="nucleotide sequence ID" value="NZ_MRUL01000002.1"/>
</dbReference>
<sequence>MEQKTEKPTAKKKKDAAKKGQIFISRELVSWLIIIGVAGFVFSTINRSDLMFTFDLFNQDGLAMPLGDYIRMMAVTFFKLIAGIVGVSLAITILPTLMQTRFHLATETIRIDFSKLNPVAGLKKIVSIRTLKEAIKAILYLTGSLAGAVLFTQVHKAEIFAFPHYDLEQYIVKWRALLPVLFFYMLLPVLFVVAIDALAEFFMYIKELMMSRHEVKQEYKNMEGNPEIKRHRKKAHQELLSEQTKADIKGSKFILANPTHIAIGIYFNDEICHLPFVSLVEQNARAVTVIRYAEKHAIPVIRNIPLARRIFKTAKQYQFVDPDNIMEIMKILIWLAQVEQHWQENDEASAEQESEGAEHPDSDESQHENKENKENKDDSVS</sequence>
<feature type="transmembrane region" description="Helical" evidence="3">
    <location>
        <begin position="176"/>
        <end position="202"/>
    </location>
</feature>
<dbReference type="OrthoDB" id="9807950at2"/>
<dbReference type="Gene3D" id="6.10.250.2080">
    <property type="match status" value="1"/>
</dbReference>
<evidence type="ECO:0000256" key="3">
    <source>
        <dbReference type="SAM" id="Phobius"/>
    </source>
</evidence>
<keyword evidence="3" id="KW-0472">Membrane</keyword>
<name>A0A1S8YPR4_9GAMM</name>
<feature type="transmembrane region" description="Helical" evidence="3">
    <location>
        <begin position="69"/>
        <end position="94"/>
    </location>
</feature>